<evidence type="ECO:0000313" key="3">
    <source>
        <dbReference type="EMBL" id="KAJ8762602.1"/>
    </source>
</evidence>
<dbReference type="Proteomes" id="UP001159364">
    <property type="component" value="Linkage Group LG06"/>
</dbReference>
<dbReference type="PANTHER" id="PTHR33700">
    <property type="entry name" value="MYB-LIKE PROTEIN X"/>
    <property type="match status" value="1"/>
</dbReference>
<keyword evidence="2" id="KW-0812">Transmembrane</keyword>
<feature type="region of interest" description="Disordered" evidence="1">
    <location>
        <begin position="380"/>
        <end position="400"/>
    </location>
</feature>
<feature type="region of interest" description="Disordered" evidence="1">
    <location>
        <begin position="206"/>
        <end position="225"/>
    </location>
</feature>
<feature type="compositionally biased region" description="Polar residues" evidence="1">
    <location>
        <begin position="316"/>
        <end position="326"/>
    </location>
</feature>
<feature type="compositionally biased region" description="Basic and acidic residues" evidence="1">
    <location>
        <begin position="296"/>
        <end position="307"/>
    </location>
</feature>
<accession>A0AAV8T7D3</accession>
<feature type="region of interest" description="Disordered" evidence="1">
    <location>
        <begin position="43"/>
        <end position="158"/>
    </location>
</feature>
<feature type="compositionally biased region" description="Polar residues" evidence="1">
    <location>
        <begin position="383"/>
        <end position="400"/>
    </location>
</feature>
<dbReference type="AlphaFoldDB" id="A0AAV8T7D3"/>
<organism evidence="3 4">
    <name type="scientific">Erythroxylum novogranatense</name>
    <dbReference type="NCBI Taxonomy" id="1862640"/>
    <lineage>
        <taxon>Eukaryota</taxon>
        <taxon>Viridiplantae</taxon>
        <taxon>Streptophyta</taxon>
        <taxon>Embryophyta</taxon>
        <taxon>Tracheophyta</taxon>
        <taxon>Spermatophyta</taxon>
        <taxon>Magnoliopsida</taxon>
        <taxon>eudicotyledons</taxon>
        <taxon>Gunneridae</taxon>
        <taxon>Pentapetalae</taxon>
        <taxon>rosids</taxon>
        <taxon>fabids</taxon>
        <taxon>Malpighiales</taxon>
        <taxon>Erythroxylaceae</taxon>
        <taxon>Erythroxylum</taxon>
    </lineage>
</organism>
<feature type="compositionally biased region" description="Acidic residues" evidence="1">
    <location>
        <begin position="82"/>
        <end position="96"/>
    </location>
</feature>
<evidence type="ECO:0000313" key="4">
    <source>
        <dbReference type="Proteomes" id="UP001159364"/>
    </source>
</evidence>
<keyword evidence="4" id="KW-1185">Reference proteome</keyword>
<proteinExistence type="predicted"/>
<feature type="compositionally biased region" description="Basic and acidic residues" evidence="1">
    <location>
        <begin position="43"/>
        <end position="56"/>
    </location>
</feature>
<protein>
    <submittedName>
        <fullName evidence="3">Uncharacterized protein</fullName>
    </submittedName>
</protein>
<dbReference type="PANTHER" id="PTHR33700:SF25">
    <property type="entry name" value="TRANSMEMBRANE PROTEIN"/>
    <property type="match status" value="1"/>
</dbReference>
<keyword evidence="2" id="KW-0472">Membrane</keyword>
<gene>
    <name evidence="3" type="ORF">K2173_008041</name>
</gene>
<feature type="transmembrane region" description="Helical" evidence="2">
    <location>
        <begin position="20"/>
        <end position="35"/>
    </location>
</feature>
<sequence>MLKPSPSRNQRSKGFKVKHVLQIFLLLAIAVWMLYQCKHSYDEKEGVKDSSEKISEEVQGENDILKLGRKGLRPREERDLNFESESEKEELEEETEDIKSEEIEEEGRGGGDDEIDGHDQERADEEGPEEIEDLIDVDDGEKDGSSEQGNESLVDRAHFAGERSFQEFREERFKSYDIYSDVNEETEISSNKSEIGTIRNVKVNEMEDDHNINKEQGNKSRSSWDSSVEVIDLGLQIRNRVNENSDRGINASGKEAHDESSSSIPDSFRNKELKTNTQAIPEESLQDGNGKGVSSIHRDEIAEEKQIDMQAVPGVQNGSSDGTLENAQTYRRSTLLGKNESLDAIGIDSVVSAAAKLDATAASGGSSKFTTISKNVDALHSGDSVSFQTETTDNSKAASL</sequence>
<comment type="caution">
    <text evidence="3">The sequence shown here is derived from an EMBL/GenBank/DDBJ whole genome shotgun (WGS) entry which is preliminary data.</text>
</comment>
<dbReference type="EMBL" id="JAIWQS010000006">
    <property type="protein sequence ID" value="KAJ8762602.1"/>
    <property type="molecule type" value="Genomic_DNA"/>
</dbReference>
<feature type="compositionally biased region" description="Acidic residues" evidence="1">
    <location>
        <begin position="122"/>
        <end position="141"/>
    </location>
</feature>
<keyword evidence="2" id="KW-1133">Transmembrane helix</keyword>
<feature type="region of interest" description="Disordered" evidence="1">
    <location>
        <begin position="240"/>
        <end position="326"/>
    </location>
</feature>
<name>A0AAV8T7D3_9ROSI</name>
<feature type="compositionally biased region" description="Basic and acidic residues" evidence="1">
    <location>
        <begin position="206"/>
        <end position="218"/>
    </location>
</feature>
<feature type="compositionally biased region" description="Basic and acidic residues" evidence="1">
    <location>
        <begin position="97"/>
        <end position="121"/>
    </location>
</feature>
<evidence type="ECO:0000256" key="1">
    <source>
        <dbReference type="SAM" id="MobiDB-lite"/>
    </source>
</evidence>
<evidence type="ECO:0000256" key="2">
    <source>
        <dbReference type="SAM" id="Phobius"/>
    </source>
</evidence>
<reference evidence="3 4" key="1">
    <citation type="submission" date="2021-09" db="EMBL/GenBank/DDBJ databases">
        <title>Genomic insights and catalytic innovation underlie evolution of tropane alkaloids biosynthesis.</title>
        <authorList>
            <person name="Wang Y.-J."/>
            <person name="Tian T."/>
            <person name="Huang J.-P."/>
            <person name="Huang S.-X."/>
        </authorList>
    </citation>
    <scope>NUCLEOTIDE SEQUENCE [LARGE SCALE GENOMIC DNA]</scope>
    <source>
        <strain evidence="3">KIB-2018</strain>
        <tissue evidence="3">Leaf</tissue>
    </source>
</reference>